<feature type="domain" description="CDC20/Fizzy WD40" evidence="9">
    <location>
        <begin position="241"/>
        <end position="396"/>
    </location>
</feature>
<keyword evidence="6" id="KW-0131">Cell cycle</keyword>
<evidence type="ECO:0000256" key="1">
    <source>
        <dbReference type="ARBA" id="ARBA00006445"/>
    </source>
</evidence>
<evidence type="ECO:0000256" key="8">
    <source>
        <dbReference type="SAM" id="MobiDB-lite"/>
    </source>
</evidence>
<dbReference type="PROSITE" id="PS50082">
    <property type="entry name" value="WD_REPEATS_2"/>
    <property type="match status" value="3"/>
</dbReference>
<evidence type="ECO:0000256" key="5">
    <source>
        <dbReference type="ARBA" id="ARBA00022776"/>
    </source>
</evidence>
<evidence type="ECO:0000259" key="9">
    <source>
        <dbReference type="Pfam" id="PF24807"/>
    </source>
</evidence>
<dbReference type="InterPro" id="IPR033010">
    <property type="entry name" value="Cdc20/Fizzy"/>
</dbReference>
<dbReference type="InterPro" id="IPR019775">
    <property type="entry name" value="WD40_repeat_CS"/>
</dbReference>
<evidence type="ECO:0000313" key="11">
    <source>
        <dbReference type="Proteomes" id="UP000000768"/>
    </source>
</evidence>
<dbReference type="InterPro" id="IPR001680">
    <property type="entry name" value="WD40_rpt"/>
</dbReference>
<keyword evidence="4" id="KW-0677">Repeat</keyword>
<dbReference type="GO" id="GO:0010997">
    <property type="term" value="F:anaphase-promoting complex binding"/>
    <property type="evidence" value="ECO:0007669"/>
    <property type="project" value="InterPro"/>
</dbReference>
<dbReference type="InterPro" id="IPR036322">
    <property type="entry name" value="WD40_repeat_dom_sf"/>
</dbReference>
<reference evidence="10 11" key="1">
    <citation type="journal article" date="2009" name="Nature">
        <title>The Sorghum bicolor genome and the diversification of grasses.</title>
        <authorList>
            <person name="Paterson A.H."/>
            <person name="Bowers J.E."/>
            <person name="Bruggmann R."/>
            <person name="Dubchak I."/>
            <person name="Grimwood J."/>
            <person name="Gundlach H."/>
            <person name="Haberer G."/>
            <person name="Hellsten U."/>
            <person name="Mitros T."/>
            <person name="Poliakov A."/>
            <person name="Schmutz J."/>
            <person name="Spannagl M."/>
            <person name="Tang H."/>
            <person name="Wang X."/>
            <person name="Wicker T."/>
            <person name="Bharti A.K."/>
            <person name="Chapman J."/>
            <person name="Feltus F.A."/>
            <person name="Gowik U."/>
            <person name="Grigoriev I.V."/>
            <person name="Lyons E."/>
            <person name="Maher C.A."/>
            <person name="Martis M."/>
            <person name="Narechania A."/>
            <person name="Otillar R.P."/>
            <person name="Penning B.W."/>
            <person name="Salamov A.A."/>
            <person name="Wang Y."/>
            <person name="Zhang L."/>
            <person name="Carpita N.C."/>
            <person name="Freeling M."/>
            <person name="Gingle A.R."/>
            <person name="Hash C.T."/>
            <person name="Keller B."/>
            <person name="Klein P."/>
            <person name="Kresovich S."/>
            <person name="McCann M.C."/>
            <person name="Ming R."/>
            <person name="Peterson D.G."/>
            <person name="Mehboob-ur-Rahman"/>
            <person name="Ware D."/>
            <person name="Westhoff P."/>
            <person name="Mayer K.F."/>
            <person name="Messing J."/>
            <person name="Rokhsar D.S."/>
        </authorList>
    </citation>
    <scope>NUCLEOTIDE SEQUENCE [LARGE SCALE GENOMIC DNA]</scope>
    <source>
        <strain evidence="11">cv. BTx623</strain>
    </source>
</reference>
<name>A0A1W0W1J9_SORBI</name>
<dbReference type="ExpressionAtlas" id="A0A1W0W1J9">
    <property type="expression patterns" value="baseline"/>
</dbReference>
<dbReference type="SUPFAM" id="SSF50978">
    <property type="entry name" value="WD40 repeat-like"/>
    <property type="match status" value="1"/>
</dbReference>
<keyword evidence="3" id="KW-0132">Cell division</keyword>
<evidence type="ECO:0000256" key="7">
    <source>
        <dbReference type="PROSITE-ProRule" id="PRU00221"/>
    </source>
</evidence>
<feature type="compositionally biased region" description="Low complexity" evidence="8">
    <location>
        <begin position="127"/>
        <end position="136"/>
    </location>
</feature>
<proteinExistence type="inferred from homology"/>
<accession>A0A1W0W1J9</accession>
<evidence type="ECO:0000256" key="6">
    <source>
        <dbReference type="ARBA" id="ARBA00023306"/>
    </source>
</evidence>
<reference evidence="11" key="2">
    <citation type="journal article" date="2018" name="Plant J.">
        <title>The Sorghum bicolor reference genome: improved assembly, gene annotations, a transcriptome atlas, and signatures of genome organization.</title>
        <authorList>
            <person name="McCormick R.F."/>
            <person name="Truong S.K."/>
            <person name="Sreedasyam A."/>
            <person name="Jenkins J."/>
            <person name="Shu S."/>
            <person name="Sims D."/>
            <person name="Kennedy M."/>
            <person name="Amirebrahimi M."/>
            <person name="Weers B.D."/>
            <person name="McKinley B."/>
            <person name="Mattison A."/>
            <person name="Morishige D.T."/>
            <person name="Grimwood J."/>
            <person name="Schmutz J."/>
            <person name="Mullet J.E."/>
        </authorList>
    </citation>
    <scope>NUCLEOTIDE SEQUENCE [LARGE SCALE GENOMIC DNA]</scope>
    <source>
        <strain evidence="11">cv. BTx623</strain>
    </source>
</reference>
<dbReference type="PANTHER" id="PTHR19918:SF36">
    <property type="entry name" value="PROTEIN FIZZY-RELATED 3"/>
    <property type="match status" value="1"/>
</dbReference>
<dbReference type="Pfam" id="PF24807">
    <property type="entry name" value="WD40_CDC20-Fz"/>
    <property type="match status" value="1"/>
</dbReference>
<evidence type="ECO:0000256" key="3">
    <source>
        <dbReference type="ARBA" id="ARBA00022618"/>
    </source>
</evidence>
<evidence type="ECO:0000256" key="2">
    <source>
        <dbReference type="ARBA" id="ARBA00022574"/>
    </source>
</evidence>
<keyword evidence="11" id="KW-1185">Reference proteome</keyword>
<comment type="similarity">
    <text evidence="1">Belongs to the WD repeat CDC20/Fizzy family.</text>
</comment>
<dbReference type="Proteomes" id="UP000000768">
    <property type="component" value="Chromosome 3"/>
</dbReference>
<dbReference type="PROSITE" id="PS50294">
    <property type="entry name" value="WD_REPEATS_REGION"/>
    <property type="match status" value="1"/>
</dbReference>
<dbReference type="GO" id="GO:0051301">
    <property type="term" value="P:cell division"/>
    <property type="evidence" value="ECO:0007669"/>
    <property type="project" value="UniProtKB-KW"/>
</dbReference>
<feature type="repeat" description="WD" evidence="7">
    <location>
        <begin position="277"/>
        <end position="321"/>
    </location>
</feature>
<dbReference type="InterPro" id="IPR015943">
    <property type="entry name" value="WD40/YVTN_repeat-like_dom_sf"/>
</dbReference>
<feature type="repeat" description="WD" evidence="7">
    <location>
        <begin position="242"/>
        <end position="276"/>
    </location>
</feature>
<dbReference type="Gene3D" id="2.130.10.10">
    <property type="entry name" value="YVTN repeat-like/Quinoprotein amine dehydrogenase"/>
    <property type="match status" value="2"/>
</dbReference>
<feature type="region of interest" description="Disordered" evidence="8">
    <location>
        <begin position="120"/>
        <end position="163"/>
    </location>
</feature>
<dbReference type="Gramene" id="OQU88267">
    <property type="protein sequence ID" value="OQU88267"/>
    <property type="gene ID" value="SORBI_3003G444100"/>
</dbReference>
<dbReference type="PROSITE" id="PS00678">
    <property type="entry name" value="WD_REPEATS_1"/>
    <property type="match status" value="1"/>
</dbReference>
<keyword evidence="2 7" id="KW-0853">WD repeat</keyword>
<dbReference type="InterPro" id="IPR056150">
    <property type="entry name" value="WD40_CDC20-Fz"/>
</dbReference>
<feature type="repeat" description="WD" evidence="7">
    <location>
        <begin position="365"/>
        <end position="398"/>
    </location>
</feature>
<dbReference type="EMBL" id="CM000762">
    <property type="protein sequence ID" value="OQU88267.1"/>
    <property type="molecule type" value="Genomic_DNA"/>
</dbReference>
<protein>
    <recommendedName>
        <fullName evidence="9">CDC20/Fizzy WD40 domain-containing protein</fullName>
    </recommendedName>
</protein>
<dbReference type="PANTHER" id="PTHR19918">
    <property type="entry name" value="CELL DIVISION CYCLE 20 CDC20 FIZZY -RELATED"/>
    <property type="match status" value="1"/>
</dbReference>
<dbReference type="SMART" id="SM00320">
    <property type="entry name" value="WD40"/>
    <property type="match status" value="5"/>
</dbReference>
<keyword evidence="5" id="KW-0498">Mitosis</keyword>
<evidence type="ECO:0000256" key="4">
    <source>
        <dbReference type="ARBA" id="ARBA00022737"/>
    </source>
</evidence>
<gene>
    <name evidence="10" type="ORF">SORBI_3003G444100</name>
</gene>
<sequence length="422" mass="45506">MTLAAPASDAKPRLNVPPSMAAALRLDPVGLGAGPSTPSPSRRLAEPPKTPSPSKTTYSDRFIPCRSSSRLQNFALLDSPLSPAKDDTPYSRLLRAELFGPDSPKPATAASASPNTNLFRFKKDHSAPTSPFAKAAAAHHDCTAGSGDAPSPQKPPRKVPKTPHKVLDAPSLQDDFYLNLVDWSSQNVLAVGLGTCVYLWSASNSKVTKLCDLGPRDSVCAVHWSREGSYLSIGTGLGDVQVCGLKWSHDDRELASGGNDNQLLVWNQRSQQPVLQLTEHTAAVKAIAWSPHQQGLLASGGGTADRCIRFWNTANGNVLNSIDTGSQVCNLAWCKNVNELVSTHGYSQNQIMVWKYPSMSKVATLTGHTMRVLYLASSPDGQTIVTGAGDETLRFWNIFPSVKTQTPVRDIGLWSFSRSHIR</sequence>
<dbReference type="GO" id="GO:0097027">
    <property type="term" value="F:ubiquitin-protein transferase activator activity"/>
    <property type="evidence" value="ECO:0007669"/>
    <property type="project" value="InterPro"/>
</dbReference>
<evidence type="ECO:0000313" key="10">
    <source>
        <dbReference type="EMBL" id="OQU88267.1"/>
    </source>
</evidence>
<feature type="region of interest" description="Disordered" evidence="8">
    <location>
        <begin position="26"/>
        <end position="61"/>
    </location>
</feature>
<organism evidence="10 11">
    <name type="scientific">Sorghum bicolor</name>
    <name type="common">Sorghum</name>
    <name type="synonym">Sorghum vulgare</name>
    <dbReference type="NCBI Taxonomy" id="4558"/>
    <lineage>
        <taxon>Eukaryota</taxon>
        <taxon>Viridiplantae</taxon>
        <taxon>Streptophyta</taxon>
        <taxon>Embryophyta</taxon>
        <taxon>Tracheophyta</taxon>
        <taxon>Spermatophyta</taxon>
        <taxon>Magnoliopsida</taxon>
        <taxon>Liliopsida</taxon>
        <taxon>Poales</taxon>
        <taxon>Poaceae</taxon>
        <taxon>PACMAD clade</taxon>
        <taxon>Panicoideae</taxon>
        <taxon>Andropogonodae</taxon>
        <taxon>Andropogoneae</taxon>
        <taxon>Sorghinae</taxon>
        <taxon>Sorghum</taxon>
    </lineage>
</organism>
<dbReference type="AlphaFoldDB" id="A0A1W0W1J9"/>